<dbReference type="PANTHER" id="PTHR36438:SF1">
    <property type="entry name" value="IRON-SULFUR CLUSTER REPAIR PROTEIN YTFE"/>
    <property type="match status" value="1"/>
</dbReference>
<accession>Q0AB33</accession>
<protein>
    <submittedName>
        <fullName evidence="6">Hemerythrin HHE cation binding domain protein</fullName>
    </submittedName>
</protein>
<organism evidence="6 7">
    <name type="scientific">Alkalilimnicola ehrlichii (strain ATCC BAA-1101 / DSM 17681 / MLHE-1)</name>
    <dbReference type="NCBI Taxonomy" id="187272"/>
    <lineage>
        <taxon>Bacteria</taxon>
        <taxon>Pseudomonadati</taxon>
        <taxon>Pseudomonadota</taxon>
        <taxon>Gammaproteobacteria</taxon>
        <taxon>Chromatiales</taxon>
        <taxon>Ectothiorhodospiraceae</taxon>
        <taxon>Alkalilimnicola</taxon>
    </lineage>
</organism>
<evidence type="ECO:0000256" key="3">
    <source>
        <dbReference type="ARBA" id="ARBA00022723"/>
    </source>
</evidence>
<feature type="domain" description="Hemerythrin-like" evidence="5">
    <location>
        <begin position="23"/>
        <end position="160"/>
    </location>
</feature>
<dbReference type="CDD" id="cd12108">
    <property type="entry name" value="Hr-like"/>
    <property type="match status" value="1"/>
</dbReference>
<dbReference type="InterPro" id="IPR019903">
    <property type="entry name" value="RIC_family"/>
</dbReference>
<dbReference type="Pfam" id="PF01814">
    <property type="entry name" value="Hemerythrin"/>
    <property type="match status" value="1"/>
</dbReference>
<reference evidence="7" key="1">
    <citation type="submission" date="2006-08" db="EMBL/GenBank/DDBJ databases">
        <title>Complete sequence of Alkalilimnicola ehrilichei MLHE-1.</title>
        <authorList>
            <person name="Copeland A."/>
            <person name="Lucas S."/>
            <person name="Lapidus A."/>
            <person name="Barry K."/>
            <person name="Detter J.C."/>
            <person name="Glavina del Rio T."/>
            <person name="Hammon N."/>
            <person name="Israni S."/>
            <person name="Dalin E."/>
            <person name="Tice H."/>
            <person name="Pitluck S."/>
            <person name="Sims D."/>
            <person name="Brettin T."/>
            <person name="Bruce D."/>
            <person name="Han C."/>
            <person name="Tapia R."/>
            <person name="Gilna P."/>
            <person name="Schmutz J."/>
            <person name="Larimer F."/>
            <person name="Land M."/>
            <person name="Hauser L."/>
            <person name="Kyrpides N."/>
            <person name="Mikhailova N."/>
            <person name="Oremland R.S."/>
            <person name="Hoeft S.E."/>
            <person name="Switzer-Blum J."/>
            <person name="Kulp T."/>
            <person name="King G."/>
            <person name="Tabita R."/>
            <person name="Witte B."/>
            <person name="Santini J.M."/>
            <person name="Basu P."/>
            <person name="Hollibaugh J.T."/>
            <person name="Xie G."/>
            <person name="Stolz J.F."/>
            <person name="Richardson P."/>
        </authorList>
    </citation>
    <scope>NUCLEOTIDE SEQUENCE [LARGE SCALE GENOMIC DNA]</scope>
    <source>
        <strain evidence="7">ATCC BAA-1101 / DSM 17681 / MLHE-1</strain>
    </source>
</reference>
<dbReference type="AlphaFoldDB" id="Q0AB33"/>
<dbReference type="OrthoDB" id="9797132at2"/>
<evidence type="ECO:0000256" key="4">
    <source>
        <dbReference type="ARBA" id="ARBA00023004"/>
    </source>
</evidence>
<keyword evidence="4" id="KW-0408">Iron</keyword>
<dbReference type="Gene3D" id="1.20.120.520">
    <property type="entry name" value="nmb1532 protein domain like"/>
    <property type="match status" value="1"/>
</dbReference>
<dbReference type="HOGENOM" id="CLU_076075_3_0_6"/>
<name>Q0AB33_ALKEH</name>
<evidence type="ECO:0000313" key="7">
    <source>
        <dbReference type="Proteomes" id="UP000001962"/>
    </source>
</evidence>
<evidence type="ECO:0000256" key="2">
    <source>
        <dbReference type="ARBA" id="ARBA00022490"/>
    </source>
</evidence>
<dbReference type="PANTHER" id="PTHR36438">
    <property type="entry name" value="IRON-SULFUR CLUSTER REPAIR PROTEIN YTFE"/>
    <property type="match status" value="1"/>
</dbReference>
<evidence type="ECO:0000259" key="5">
    <source>
        <dbReference type="Pfam" id="PF01814"/>
    </source>
</evidence>
<dbReference type="InterPro" id="IPR012312">
    <property type="entry name" value="Hemerythrin-like"/>
</dbReference>
<dbReference type="EMBL" id="CP000453">
    <property type="protein sequence ID" value="ABI55954.1"/>
    <property type="molecule type" value="Genomic_DNA"/>
</dbReference>
<sequence>MTPSTQCPTDSSELPEATGALIDYILTTFHDAHRRELPPLIELARKVEAVHAGHPQVPAGLADALEATRIDLEDHMLKEENVLFPFMRQGMSPLSAPIGRMRHEHADHEESLLRLQALAGGFEPPEDACDSWRTLYVGVRHLTGELRTHMRVENELLFPRFE</sequence>
<dbReference type="eggNOG" id="COG2846">
    <property type="taxonomic scope" value="Bacteria"/>
</dbReference>
<gene>
    <name evidence="6" type="ordered locus">Mlg_0600</name>
</gene>
<dbReference type="KEGG" id="aeh:Mlg_0600"/>
<dbReference type="Proteomes" id="UP000001962">
    <property type="component" value="Chromosome"/>
</dbReference>
<evidence type="ECO:0000313" key="6">
    <source>
        <dbReference type="EMBL" id="ABI55954.1"/>
    </source>
</evidence>
<comment type="subcellular location">
    <subcellularLocation>
        <location evidence="1">Cytoplasm</location>
    </subcellularLocation>
</comment>
<keyword evidence="7" id="KW-1185">Reference proteome</keyword>
<dbReference type="GO" id="GO:0005737">
    <property type="term" value="C:cytoplasm"/>
    <property type="evidence" value="ECO:0007669"/>
    <property type="project" value="UniProtKB-SubCell"/>
</dbReference>
<keyword evidence="2" id="KW-0963">Cytoplasm</keyword>
<keyword evidence="3" id="KW-0479">Metal-binding</keyword>
<proteinExistence type="predicted"/>
<dbReference type="RefSeq" id="WP_011628349.1">
    <property type="nucleotide sequence ID" value="NC_008340.1"/>
</dbReference>
<dbReference type="GO" id="GO:0046872">
    <property type="term" value="F:metal ion binding"/>
    <property type="evidence" value="ECO:0007669"/>
    <property type="project" value="UniProtKB-KW"/>
</dbReference>
<evidence type="ECO:0000256" key="1">
    <source>
        <dbReference type="ARBA" id="ARBA00004496"/>
    </source>
</evidence>